<dbReference type="Gene3D" id="2.40.50.100">
    <property type="match status" value="1"/>
</dbReference>
<dbReference type="Gene3D" id="2.40.30.170">
    <property type="match status" value="1"/>
</dbReference>
<dbReference type="GO" id="GO:0005886">
    <property type="term" value="C:plasma membrane"/>
    <property type="evidence" value="ECO:0007669"/>
    <property type="project" value="UniProtKB-SubCell"/>
</dbReference>
<evidence type="ECO:0000313" key="10">
    <source>
        <dbReference type="EMBL" id="SEI18359.1"/>
    </source>
</evidence>
<evidence type="ECO:0000259" key="7">
    <source>
        <dbReference type="Pfam" id="PF25917"/>
    </source>
</evidence>
<dbReference type="GO" id="GO:0046677">
    <property type="term" value="P:response to antibiotic"/>
    <property type="evidence" value="ECO:0007669"/>
    <property type="project" value="TreeGrafter"/>
</dbReference>
<feature type="chain" id="PRO_5009299181" evidence="5">
    <location>
        <begin position="23"/>
        <end position="385"/>
    </location>
</feature>
<dbReference type="PROSITE" id="PS51257">
    <property type="entry name" value="PROKAR_LIPOPROTEIN"/>
    <property type="match status" value="1"/>
</dbReference>
<dbReference type="Pfam" id="PF25876">
    <property type="entry name" value="HH_MFP_RND"/>
    <property type="match status" value="1"/>
</dbReference>
<gene>
    <name evidence="10" type="ORF">SAMN05216581_3635</name>
</gene>
<name>A0A1H6P2R8_9PSED</name>
<keyword evidence="4" id="KW-0175">Coiled coil</keyword>
<dbReference type="OrthoDB" id="9800613at2"/>
<dbReference type="PANTHER" id="PTHR30158">
    <property type="entry name" value="ACRA/E-RELATED COMPONENT OF DRUG EFFLUX TRANSPORTER"/>
    <property type="match status" value="1"/>
</dbReference>
<feature type="signal peptide" evidence="5">
    <location>
        <begin position="1"/>
        <end position="22"/>
    </location>
</feature>
<evidence type="ECO:0000313" key="11">
    <source>
        <dbReference type="Proteomes" id="UP000182272"/>
    </source>
</evidence>
<keyword evidence="5" id="KW-0732">Signal</keyword>
<sequence length="385" mass="41266">MLKKLFAPLCLSALTLALTACGQSVGEPEAMPAPKVRVETIHTQPLSISSELSGRIAAPRSAEVRARVAGVVLKRLFQEGSDVKQGDALFLIDPAPFKADLDSAMAALQKAEANAFQTRLQHQRYRELVESNAISRQDYDNAQAAARQSAADVAANQAAVKRAKLNLGYATVTAPISGRIGRALVTEGALVGQNETTALALIQQLNPIHADLTQSTRELNDLRRAFRAGQLQQVGQNQAKATLIQDDGSAYLLPGKLLFTDISVDPSTGQVILRSEFPNPDLDLLPGSFVRVRVEQAFNQQGISVAQRAIQRDSAGVPQVLLVDAQLRVSLQPVSLGAAQNDRWIVNAGLKPGDRIIVEGLQHARPGEPVQIDDSPLPLAQSKGQ</sequence>
<dbReference type="AlphaFoldDB" id="A0A1H6P2R8"/>
<evidence type="ECO:0000256" key="5">
    <source>
        <dbReference type="SAM" id="SignalP"/>
    </source>
</evidence>
<evidence type="ECO:0000259" key="6">
    <source>
        <dbReference type="Pfam" id="PF25876"/>
    </source>
</evidence>
<evidence type="ECO:0000256" key="1">
    <source>
        <dbReference type="ARBA" id="ARBA00004519"/>
    </source>
</evidence>
<dbReference type="InterPro" id="IPR058625">
    <property type="entry name" value="MdtA-like_BSH"/>
</dbReference>
<dbReference type="SUPFAM" id="SSF111369">
    <property type="entry name" value="HlyD-like secretion proteins"/>
    <property type="match status" value="1"/>
</dbReference>
<organism evidence="10 11">
    <name type="scientific">Pseudomonas asplenii</name>
    <dbReference type="NCBI Taxonomy" id="53407"/>
    <lineage>
        <taxon>Bacteria</taxon>
        <taxon>Pseudomonadati</taxon>
        <taxon>Pseudomonadota</taxon>
        <taxon>Gammaproteobacteria</taxon>
        <taxon>Pseudomonadales</taxon>
        <taxon>Pseudomonadaceae</taxon>
        <taxon>Pseudomonas</taxon>
    </lineage>
</organism>
<dbReference type="FunFam" id="2.40.420.20:FF:000001">
    <property type="entry name" value="Efflux RND transporter periplasmic adaptor subunit"/>
    <property type="match status" value="1"/>
</dbReference>
<dbReference type="InterPro" id="IPR006143">
    <property type="entry name" value="RND_pump_MFP"/>
</dbReference>
<dbReference type="Pfam" id="PF25967">
    <property type="entry name" value="RND-MFP_C"/>
    <property type="match status" value="1"/>
</dbReference>
<dbReference type="Proteomes" id="UP000182272">
    <property type="component" value="Chromosome I"/>
</dbReference>
<dbReference type="EMBL" id="LT629972">
    <property type="protein sequence ID" value="SEI18359.1"/>
    <property type="molecule type" value="Genomic_DNA"/>
</dbReference>
<dbReference type="Gene3D" id="1.10.287.470">
    <property type="entry name" value="Helix hairpin bin"/>
    <property type="match status" value="1"/>
</dbReference>
<protein>
    <submittedName>
        <fullName evidence="10">Membrane fusion protein, multidrug efflux system</fullName>
    </submittedName>
</protein>
<dbReference type="Pfam" id="PF25944">
    <property type="entry name" value="Beta-barrel_RND"/>
    <property type="match status" value="1"/>
</dbReference>
<evidence type="ECO:0000256" key="4">
    <source>
        <dbReference type="ARBA" id="ARBA00023054"/>
    </source>
</evidence>
<evidence type="ECO:0000256" key="3">
    <source>
        <dbReference type="ARBA" id="ARBA00022448"/>
    </source>
</evidence>
<comment type="similarity">
    <text evidence="2">Belongs to the membrane fusion protein (MFP) (TC 8.A.1) family.</text>
</comment>
<reference evidence="10 11" key="1">
    <citation type="submission" date="2016-10" db="EMBL/GenBank/DDBJ databases">
        <authorList>
            <person name="de Groot N.N."/>
        </authorList>
    </citation>
    <scope>NUCLEOTIDE SEQUENCE [LARGE SCALE GENOMIC DNA]</scope>
    <source>
        <strain evidence="10 11">LMG 2158</strain>
    </source>
</reference>
<proteinExistence type="inferred from homology"/>
<dbReference type="InterPro" id="IPR058624">
    <property type="entry name" value="MdtA-like_HH"/>
</dbReference>
<comment type="subcellular location">
    <subcellularLocation>
        <location evidence="1">Cell inner membrane</location>
        <topology evidence="1">Lipid-anchor</topology>
    </subcellularLocation>
</comment>
<dbReference type="PANTHER" id="PTHR30158:SF3">
    <property type="entry name" value="MULTIDRUG EFFLUX PUMP SUBUNIT ACRA-RELATED"/>
    <property type="match status" value="1"/>
</dbReference>
<evidence type="ECO:0000256" key="2">
    <source>
        <dbReference type="ARBA" id="ARBA00009477"/>
    </source>
</evidence>
<accession>A0A1H6P2R8</accession>
<dbReference type="InterPro" id="IPR058627">
    <property type="entry name" value="MdtA-like_C"/>
</dbReference>
<evidence type="ECO:0000259" key="8">
    <source>
        <dbReference type="Pfam" id="PF25944"/>
    </source>
</evidence>
<feature type="domain" description="Multidrug resistance protein MdtA-like C-terminal permuted SH3" evidence="9">
    <location>
        <begin position="305"/>
        <end position="362"/>
    </location>
</feature>
<feature type="domain" description="Multidrug resistance protein MdtA-like beta-barrel" evidence="8">
    <location>
        <begin position="207"/>
        <end position="296"/>
    </location>
</feature>
<dbReference type="NCBIfam" id="TIGR01730">
    <property type="entry name" value="RND_mfp"/>
    <property type="match status" value="1"/>
</dbReference>
<dbReference type="Pfam" id="PF25917">
    <property type="entry name" value="BSH_RND"/>
    <property type="match status" value="1"/>
</dbReference>
<feature type="domain" description="Multidrug resistance protein MdtA-like barrel-sandwich hybrid" evidence="7">
    <location>
        <begin position="60"/>
        <end position="203"/>
    </location>
</feature>
<dbReference type="Gene3D" id="2.40.420.20">
    <property type="match status" value="1"/>
</dbReference>
<evidence type="ECO:0000259" key="9">
    <source>
        <dbReference type="Pfam" id="PF25967"/>
    </source>
</evidence>
<dbReference type="RefSeq" id="WP_019363118.1">
    <property type="nucleotide sequence ID" value="NZ_LT629972.1"/>
</dbReference>
<keyword evidence="3" id="KW-0813">Transport</keyword>
<dbReference type="GO" id="GO:0022857">
    <property type="term" value="F:transmembrane transporter activity"/>
    <property type="evidence" value="ECO:0007669"/>
    <property type="project" value="InterPro"/>
</dbReference>
<dbReference type="InterPro" id="IPR058626">
    <property type="entry name" value="MdtA-like_b-barrel"/>
</dbReference>
<feature type="domain" description="Multidrug resistance protein MdtA-like alpha-helical hairpin" evidence="6">
    <location>
        <begin position="101"/>
        <end position="170"/>
    </location>
</feature>